<name>A0A645BPV0_9ZZZZ</name>
<evidence type="ECO:0000313" key="1">
    <source>
        <dbReference type="EMBL" id="MPM63824.1"/>
    </source>
</evidence>
<sequence>MRRGRTNRLPAPALGLWFVPGRYCSQLLHLLVGPSDEIGCKLSVDINRPTFMDFPAGLEGPAPYGDEHGGESLPDCLHGIVAETQVLWHGHRKGDQVRLMLFQSVQ</sequence>
<protein>
    <submittedName>
        <fullName evidence="1">Uncharacterized protein</fullName>
    </submittedName>
</protein>
<organism evidence="1">
    <name type="scientific">bioreactor metagenome</name>
    <dbReference type="NCBI Taxonomy" id="1076179"/>
    <lineage>
        <taxon>unclassified sequences</taxon>
        <taxon>metagenomes</taxon>
        <taxon>ecological metagenomes</taxon>
    </lineage>
</organism>
<dbReference type="EMBL" id="VSSQ01019623">
    <property type="protein sequence ID" value="MPM63824.1"/>
    <property type="molecule type" value="Genomic_DNA"/>
</dbReference>
<reference evidence="1" key="1">
    <citation type="submission" date="2019-08" db="EMBL/GenBank/DDBJ databases">
        <authorList>
            <person name="Kucharzyk K."/>
            <person name="Murdoch R.W."/>
            <person name="Higgins S."/>
            <person name="Loffler F."/>
        </authorList>
    </citation>
    <scope>NUCLEOTIDE SEQUENCE</scope>
</reference>
<gene>
    <name evidence="1" type="ORF">SDC9_110708</name>
</gene>
<accession>A0A645BPV0</accession>
<proteinExistence type="predicted"/>
<comment type="caution">
    <text evidence="1">The sequence shown here is derived from an EMBL/GenBank/DDBJ whole genome shotgun (WGS) entry which is preliminary data.</text>
</comment>
<dbReference type="AlphaFoldDB" id="A0A645BPV0"/>